<dbReference type="SUPFAM" id="SSF50891">
    <property type="entry name" value="Cyclophilin-like"/>
    <property type="match status" value="1"/>
</dbReference>
<keyword evidence="3" id="KW-0067">ATP-binding</keyword>
<evidence type="ECO:0000256" key="2">
    <source>
        <dbReference type="ARBA" id="ARBA00022801"/>
    </source>
</evidence>
<dbReference type="InterPro" id="IPR010016">
    <property type="entry name" value="PxpB"/>
</dbReference>
<evidence type="ECO:0000256" key="1">
    <source>
        <dbReference type="ARBA" id="ARBA00022741"/>
    </source>
</evidence>
<sequence length="226" mass="25436">MDDSLLHIDNYNDDFLIITSDEHLVLRALGLSIFEQNFEFVNEVIVTEAEICLQLNSKFHADHLAEIKALKVESGSDRTRYKLPVYFDDGEDWTFVESFSGLTKAQVIKELVTSELNISMFGFLPGFMYLSGLKKAIQIPRKSVPSKYVKSNSIALGGKYLGLYAIDSPGGWHVIGKTPISILDITGLPPVPMNLEDQVQIVEISKLEFEKIKAEKMTLGEYNRDL</sequence>
<comment type="caution">
    <text evidence="5">The sequence shown here is derived from an EMBL/GenBank/DDBJ whole genome shotgun (WGS) entry which is preliminary data.</text>
</comment>
<dbReference type="GO" id="GO:0005524">
    <property type="term" value="F:ATP binding"/>
    <property type="evidence" value="ECO:0007669"/>
    <property type="project" value="UniProtKB-KW"/>
</dbReference>
<gene>
    <name evidence="5" type="ORF">GCM10007940_26380</name>
</gene>
<evidence type="ECO:0000313" key="5">
    <source>
        <dbReference type="EMBL" id="GLR18023.1"/>
    </source>
</evidence>
<dbReference type="PANTHER" id="PTHR34698">
    <property type="entry name" value="5-OXOPROLINASE SUBUNIT B"/>
    <property type="match status" value="1"/>
</dbReference>
<evidence type="ECO:0000313" key="6">
    <source>
        <dbReference type="Proteomes" id="UP001156666"/>
    </source>
</evidence>
<dbReference type="Proteomes" id="UP001156666">
    <property type="component" value="Unassembled WGS sequence"/>
</dbReference>
<dbReference type="Gene3D" id="2.40.100.10">
    <property type="entry name" value="Cyclophilin-like"/>
    <property type="match status" value="1"/>
</dbReference>
<dbReference type="AlphaFoldDB" id="A0AA37SNI5"/>
<dbReference type="RefSeq" id="WP_235291698.1">
    <property type="nucleotide sequence ID" value="NZ_BSOH01000014.1"/>
</dbReference>
<evidence type="ECO:0000259" key="4">
    <source>
        <dbReference type="SMART" id="SM00796"/>
    </source>
</evidence>
<dbReference type="Pfam" id="PF02682">
    <property type="entry name" value="CT_C_D"/>
    <property type="match status" value="1"/>
</dbReference>
<keyword evidence="1" id="KW-0547">Nucleotide-binding</keyword>
<dbReference type="SMART" id="SM00796">
    <property type="entry name" value="AHS1"/>
    <property type="match status" value="1"/>
</dbReference>
<dbReference type="GO" id="GO:0016787">
    <property type="term" value="F:hydrolase activity"/>
    <property type="evidence" value="ECO:0007669"/>
    <property type="project" value="UniProtKB-KW"/>
</dbReference>
<protein>
    <submittedName>
        <fullName evidence="5">Allophanate hydrolase</fullName>
    </submittedName>
</protein>
<evidence type="ECO:0000256" key="3">
    <source>
        <dbReference type="ARBA" id="ARBA00022840"/>
    </source>
</evidence>
<dbReference type="InterPro" id="IPR003833">
    <property type="entry name" value="CT_C_D"/>
</dbReference>
<dbReference type="InterPro" id="IPR029000">
    <property type="entry name" value="Cyclophilin-like_dom_sf"/>
</dbReference>
<proteinExistence type="predicted"/>
<name>A0AA37SNI5_9BACT</name>
<keyword evidence="6" id="KW-1185">Reference proteome</keyword>
<feature type="domain" description="Carboxyltransferase" evidence="4">
    <location>
        <begin position="6"/>
        <end position="193"/>
    </location>
</feature>
<reference evidence="5" key="2">
    <citation type="submission" date="2023-01" db="EMBL/GenBank/DDBJ databases">
        <title>Draft genome sequence of Portibacter lacus strain NBRC 108769.</title>
        <authorList>
            <person name="Sun Q."/>
            <person name="Mori K."/>
        </authorList>
    </citation>
    <scope>NUCLEOTIDE SEQUENCE</scope>
    <source>
        <strain evidence="5">NBRC 108769</strain>
    </source>
</reference>
<keyword evidence="2 5" id="KW-0378">Hydrolase</keyword>
<dbReference type="PANTHER" id="PTHR34698:SF2">
    <property type="entry name" value="5-OXOPROLINASE SUBUNIT B"/>
    <property type="match status" value="1"/>
</dbReference>
<organism evidence="5 6">
    <name type="scientific">Portibacter lacus</name>
    <dbReference type="NCBI Taxonomy" id="1099794"/>
    <lineage>
        <taxon>Bacteria</taxon>
        <taxon>Pseudomonadati</taxon>
        <taxon>Bacteroidota</taxon>
        <taxon>Saprospiria</taxon>
        <taxon>Saprospirales</taxon>
        <taxon>Haliscomenobacteraceae</taxon>
        <taxon>Portibacter</taxon>
    </lineage>
</organism>
<reference evidence="5" key="1">
    <citation type="journal article" date="2014" name="Int. J. Syst. Evol. Microbiol.">
        <title>Complete genome sequence of Corynebacterium casei LMG S-19264T (=DSM 44701T), isolated from a smear-ripened cheese.</title>
        <authorList>
            <consortium name="US DOE Joint Genome Institute (JGI-PGF)"/>
            <person name="Walter F."/>
            <person name="Albersmeier A."/>
            <person name="Kalinowski J."/>
            <person name="Ruckert C."/>
        </authorList>
    </citation>
    <scope>NUCLEOTIDE SEQUENCE</scope>
    <source>
        <strain evidence="5">NBRC 108769</strain>
    </source>
</reference>
<dbReference type="EMBL" id="BSOH01000014">
    <property type="protein sequence ID" value="GLR18023.1"/>
    <property type="molecule type" value="Genomic_DNA"/>
</dbReference>
<accession>A0AA37SNI5</accession>